<sequence length="55" mass="6142">DETLKQYIGHFNDRVIHFCNVDETVLIAAFMSGIRPGMFNADLASSVPKTSEELL</sequence>
<name>A0ABD3ANC1_9GENT</name>
<accession>A0ABD3ANC1</accession>
<evidence type="ECO:0008006" key="3">
    <source>
        <dbReference type="Google" id="ProtNLM"/>
    </source>
</evidence>
<keyword evidence="2" id="KW-1185">Reference proteome</keyword>
<dbReference type="Proteomes" id="UP001630127">
    <property type="component" value="Unassembled WGS sequence"/>
</dbReference>
<reference evidence="1 2" key="1">
    <citation type="submission" date="2024-11" db="EMBL/GenBank/DDBJ databases">
        <title>A near-complete genome assembly of Cinchona calisaya.</title>
        <authorList>
            <person name="Lian D.C."/>
            <person name="Zhao X.W."/>
            <person name="Wei L."/>
        </authorList>
    </citation>
    <scope>NUCLEOTIDE SEQUENCE [LARGE SCALE GENOMIC DNA]</scope>
    <source>
        <tissue evidence="1">Nenye</tissue>
    </source>
</reference>
<proteinExistence type="predicted"/>
<organism evidence="1 2">
    <name type="scientific">Cinchona calisaya</name>
    <dbReference type="NCBI Taxonomy" id="153742"/>
    <lineage>
        <taxon>Eukaryota</taxon>
        <taxon>Viridiplantae</taxon>
        <taxon>Streptophyta</taxon>
        <taxon>Embryophyta</taxon>
        <taxon>Tracheophyta</taxon>
        <taxon>Spermatophyta</taxon>
        <taxon>Magnoliopsida</taxon>
        <taxon>eudicotyledons</taxon>
        <taxon>Gunneridae</taxon>
        <taxon>Pentapetalae</taxon>
        <taxon>asterids</taxon>
        <taxon>lamiids</taxon>
        <taxon>Gentianales</taxon>
        <taxon>Rubiaceae</taxon>
        <taxon>Cinchonoideae</taxon>
        <taxon>Cinchoneae</taxon>
        <taxon>Cinchona</taxon>
    </lineage>
</organism>
<evidence type="ECO:0000313" key="2">
    <source>
        <dbReference type="Proteomes" id="UP001630127"/>
    </source>
</evidence>
<feature type="non-terminal residue" evidence="1">
    <location>
        <position position="1"/>
    </location>
</feature>
<protein>
    <recommendedName>
        <fullName evidence="3">Retrotransposon gag domain-containing protein</fullName>
    </recommendedName>
</protein>
<dbReference type="AlphaFoldDB" id="A0ABD3ANC1"/>
<gene>
    <name evidence="1" type="ORF">ACH5RR_006102</name>
</gene>
<evidence type="ECO:0000313" key="1">
    <source>
        <dbReference type="EMBL" id="KAL3532581.1"/>
    </source>
</evidence>
<comment type="caution">
    <text evidence="1">The sequence shown here is derived from an EMBL/GenBank/DDBJ whole genome shotgun (WGS) entry which is preliminary data.</text>
</comment>
<dbReference type="EMBL" id="JBJUIK010000003">
    <property type="protein sequence ID" value="KAL3532581.1"/>
    <property type="molecule type" value="Genomic_DNA"/>
</dbReference>